<sequence>MKFLIAAALLGALSVSSAMCASLEAPKGAVILTITGDIQNTNAANTATFDLAMLQALAGRQAIMDTPWTDGATEFDGPYLQSVLQAVGAHGKILRIKALNDYSADVPMADATDYETILALKMNGKSMSVRDKGPLFMIYPFDKNHELYNEKYFSRSVWQIKEIEVVD</sequence>
<evidence type="ECO:0000313" key="2">
    <source>
        <dbReference type="Proteomes" id="UP000093737"/>
    </source>
</evidence>
<dbReference type="InterPro" id="IPR036374">
    <property type="entry name" value="OxRdtase_Mopterin-bd_sf"/>
</dbReference>
<organism evidence="1 2">
    <name type="scientific">Rhizobium loti</name>
    <name type="common">Mesorhizobium loti</name>
    <dbReference type="NCBI Taxonomy" id="381"/>
    <lineage>
        <taxon>Bacteria</taxon>
        <taxon>Pseudomonadati</taxon>
        <taxon>Pseudomonadota</taxon>
        <taxon>Alphaproteobacteria</taxon>
        <taxon>Hyphomicrobiales</taxon>
        <taxon>Phyllobacteriaceae</taxon>
        <taxon>Mesorhizobium</taxon>
    </lineage>
</organism>
<dbReference type="Pfam" id="PF00174">
    <property type="entry name" value="Oxidored_molyb"/>
    <property type="match status" value="1"/>
</dbReference>
<dbReference type="SUPFAM" id="SSF56524">
    <property type="entry name" value="Oxidoreductase molybdopterin-binding domain"/>
    <property type="match status" value="1"/>
</dbReference>
<dbReference type="Proteomes" id="UP000093737">
    <property type="component" value="Unassembled WGS sequence"/>
</dbReference>
<protein>
    <submittedName>
        <fullName evidence="1">Uncharacterized protein</fullName>
    </submittedName>
</protein>
<proteinExistence type="predicted"/>
<comment type="caution">
    <text evidence="1">The sequence shown here is derived from an EMBL/GenBank/DDBJ whole genome shotgun (WGS) entry which is preliminary data.</text>
</comment>
<gene>
    <name evidence="1" type="ORF">A8145_19060</name>
</gene>
<evidence type="ECO:0000313" key="1">
    <source>
        <dbReference type="EMBL" id="OBQ63222.1"/>
    </source>
</evidence>
<dbReference type="Gene3D" id="3.90.420.10">
    <property type="entry name" value="Oxidoreductase, molybdopterin-binding domain"/>
    <property type="match status" value="1"/>
</dbReference>
<dbReference type="InterPro" id="IPR000572">
    <property type="entry name" value="OxRdtase_Mopterin-bd_dom"/>
</dbReference>
<accession>A0A6M7TYR8</accession>
<dbReference type="AlphaFoldDB" id="A0A6M7TYR8"/>
<reference evidence="1 2" key="1">
    <citation type="submission" date="2016-05" db="EMBL/GenBank/DDBJ databases">
        <authorList>
            <person name="Ramsay J.P."/>
        </authorList>
    </citation>
    <scope>NUCLEOTIDE SEQUENCE [LARGE SCALE GENOMIC DNA]</scope>
    <source>
        <strain evidence="1 2">NZP2042</strain>
    </source>
</reference>
<name>A0A6M7TYR8_RHILI</name>
<dbReference type="RefSeq" id="WP_056570677.1">
    <property type="nucleotide sequence ID" value="NZ_CP033334.1"/>
</dbReference>
<dbReference type="EMBL" id="LYTK01000019">
    <property type="protein sequence ID" value="OBQ63222.1"/>
    <property type="molecule type" value="Genomic_DNA"/>
</dbReference>